<comment type="caution">
    <text evidence="1">The sequence shown here is derived from an EMBL/GenBank/DDBJ whole genome shotgun (WGS) entry which is preliminary data.</text>
</comment>
<sequence length="137" mass="16007">MEGYSGTPLAKKLGIKNGFQIYVVHPPKNYYMLFHDLPENIIEAQNPKKEKVDFIHAFFKTMDDLKSELPKLKLLLKKNGLIWVSWPKGKSNIPTDLNRDIIRTYMLNEIKLVDVKVAAIDKDWSGLKFVYRKEDRI</sequence>
<name>A0A923HAN8_9FLAO</name>
<proteinExistence type="predicted"/>
<organism evidence="1 2">
    <name type="scientific">Hyunsoonleella aquatilis</name>
    <dbReference type="NCBI Taxonomy" id="2762758"/>
    <lineage>
        <taxon>Bacteria</taxon>
        <taxon>Pseudomonadati</taxon>
        <taxon>Bacteroidota</taxon>
        <taxon>Flavobacteriia</taxon>
        <taxon>Flavobacteriales</taxon>
        <taxon>Flavobacteriaceae</taxon>
    </lineage>
</organism>
<dbReference type="EMBL" id="JACNMF010000002">
    <property type="protein sequence ID" value="MBC3758232.1"/>
    <property type="molecule type" value="Genomic_DNA"/>
</dbReference>
<evidence type="ECO:0000313" key="2">
    <source>
        <dbReference type="Proteomes" id="UP000656244"/>
    </source>
</evidence>
<reference evidence="1" key="1">
    <citation type="submission" date="2020-08" db="EMBL/GenBank/DDBJ databases">
        <title>Hyunsoonleella sp. strain SJ7 genome sequencing and assembly.</title>
        <authorList>
            <person name="Kim I."/>
        </authorList>
    </citation>
    <scope>NUCLEOTIDE SEQUENCE</scope>
    <source>
        <strain evidence="1">SJ7</strain>
    </source>
</reference>
<accession>A0A923HAN8</accession>
<protein>
    <submittedName>
        <fullName evidence="1">DUF3052 domain-containing protein</fullName>
    </submittedName>
</protein>
<evidence type="ECO:0000313" key="1">
    <source>
        <dbReference type="EMBL" id="MBC3758232.1"/>
    </source>
</evidence>
<dbReference type="AlphaFoldDB" id="A0A923HAN8"/>
<dbReference type="Proteomes" id="UP000656244">
    <property type="component" value="Unassembled WGS sequence"/>
</dbReference>
<keyword evidence="2" id="KW-1185">Reference proteome</keyword>
<gene>
    <name evidence="1" type="ORF">H7U19_07445</name>
</gene>
<dbReference type="RefSeq" id="WP_186560815.1">
    <property type="nucleotide sequence ID" value="NZ_JACNMF010000002.1"/>
</dbReference>